<dbReference type="AlphaFoldDB" id="A0A0A9EHP8"/>
<reference evidence="1" key="2">
    <citation type="journal article" date="2015" name="Data Brief">
        <title>Shoot transcriptome of the giant reed, Arundo donax.</title>
        <authorList>
            <person name="Barrero R.A."/>
            <person name="Guerrero F.D."/>
            <person name="Moolhuijzen P."/>
            <person name="Goolsby J.A."/>
            <person name="Tidwell J."/>
            <person name="Bellgard S.E."/>
            <person name="Bellgard M.I."/>
        </authorList>
    </citation>
    <scope>NUCLEOTIDE SEQUENCE</scope>
    <source>
        <tissue evidence="1">Shoot tissue taken approximately 20 cm above the soil surface</tissue>
    </source>
</reference>
<evidence type="ECO:0000313" key="1">
    <source>
        <dbReference type="EMBL" id="JAE00270.1"/>
    </source>
</evidence>
<proteinExistence type="predicted"/>
<dbReference type="EMBL" id="GBRH01197626">
    <property type="protein sequence ID" value="JAE00270.1"/>
    <property type="molecule type" value="Transcribed_RNA"/>
</dbReference>
<protein>
    <submittedName>
        <fullName evidence="1">Uncharacterized protein</fullName>
    </submittedName>
</protein>
<name>A0A0A9EHP8_ARUDO</name>
<reference evidence="1" key="1">
    <citation type="submission" date="2014-09" db="EMBL/GenBank/DDBJ databases">
        <authorList>
            <person name="Magalhaes I.L.F."/>
            <person name="Oliveira U."/>
            <person name="Santos F.R."/>
            <person name="Vidigal T.H.D.A."/>
            <person name="Brescovit A.D."/>
            <person name="Santos A.J."/>
        </authorList>
    </citation>
    <scope>NUCLEOTIDE SEQUENCE</scope>
    <source>
        <tissue evidence="1">Shoot tissue taken approximately 20 cm above the soil surface</tissue>
    </source>
</reference>
<sequence>MLFSVLIYGQLHCLTGCTIRILPECDSTFRESEQNICSTCETRNKILGK</sequence>
<accession>A0A0A9EHP8</accession>
<organism evidence="1">
    <name type="scientific">Arundo donax</name>
    <name type="common">Giant reed</name>
    <name type="synonym">Donax arundinaceus</name>
    <dbReference type="NCBI Taxonomy" id="35708"/>
    <lineage>
        <taxon>Eukaryota</taxon>
        <taxon>Viridiplantae</taxon>
        <taxon>Streptophyta</taxon>
        <taxon>Embryophyta</taxon>
        <taxon>Tracheophyta</taxon>
        <taxon>Spermatophyta</taxon>
        <taxon>Magnoliopsida</taxon>
        <taxon>Liliopsida</taxon>
        <taxon>Poales</taxon>
        <taxon>Poaceae</taxon>
        <taxon>PACMAD clade</taxon>
        <taxon>Arundinoideae</taxon>
        <taxon>Arundineae</taxon>
        <taxon>Arundo</taxon>
    </lineage>
</organism>